<comment type="caution">
    <text evidence="1">The sequence shown here is derived from an EMBL/GenBank/DDBJ whole genome shotgun (WGS) entry which is preliminary data.</text>
</comment>
<dbReference type="EMBL" id="CAJRGZ010000025">
    <property type="protein sequence ID" value="CAG5180914.1"/>
    <property type="molecule type" value="Genomic_DNA"/>
</dbReference>
<name>A0A8J2I8L2_9PLEO</name>
<accession>A0A8J2I8L2</accession>
<protein>
    <submittedName>
        <fullName evidence="1">Uncharacterized protein</fullName>
    </submittedName>
</protein>
<dbReference type="AlphaFoldDB" id="A0A8J2I8L2"/>
<sequence>MYLPKFQVLQAPGGGWPTITSDAWTGFGKSDEVIELLRHLPYISSTNYEEADGAPYWKFVDWQSFTRVTDWRPVKMLTEIDADEGDVPAHVVGLTLRQRDVPSVILLDTELGLVYWPNCPGPIKYNPAREQVMDDRYDWPSVPGSEWRADSAVWAVKDFFEVLKFHFQQLEFVPLSAREVQDVWTGIEDDDDDNEGMLPAVQGIYRSHGWPDLARYRKRDCLAAVKAMLGERFPDEGFDLEDEEDAEED</sequence>
<reference evidence="1" key="1">
    <citation type="submission" date="2021-05" db="EMBL/GenBank/DDBJ databases">
        <authorList>
            <person name="Stam R."/>
        </authorList>
    </citation>
    <scope>NUCLEOTIDE SEQUENCE</scope>
    <source>
        <strain evidence="1">CS162</strain>
    </source>
</reference>
<gene>
    <name evidence="1" type="ORF">ALTATR162_LOCUS9500</name>
</gene>
<keyword evidence="2" id="KW-1185">Reference proteome</keyword>
<proteinExistence type="predicted"/>
<evidence type="ECO:0000313" key="1">
    <source>
        <dbReference type="EMBL" id="CAG5180914.1"/>
    </source>
</evidence>
<dbReference type="RefSeq" id="XP_043173069.1">
    <property type="nucleotide sequence ID" value="XM_043317134.1"/>
</dbReference>
<evidence type="ECO:0000313" key="2">
    <source>
        <dbReference type="Proteomes" id="UP000676310"/>
    </source>
</evidence>
<dbReference type="Proteomes" id="UP000676310">
    <property type="component" value="Unassembled WGS sequence"/>
</dbReference>
<dbReference type="OrthoDB" id="5343383at2759"/>
<organism evidence="1 2">
    <name type="scientific">Alternaria atra</name>
    <dbReference type="NCBI Taxonomy" id="119953"/>
    <lineage>
        <taxon>Eukaryota</taxon>
        <taxon>Fungi</taxon>
        <taxon>Dikarya</taxon>
        <taxon>Ascomycota</taxon>
        <taxon>Pezizomycotina</taxon>
        <taxon>Dothideomycetes</taxon>
        <taxon>Pleosporomycetidae</taxon>
        <taxon>Pleosporales</taxon>
        <taxon>Pleosporineae</taxon>
        <taxon>Pleosporaceae</taxon>
        <taxon>Alternaria</taxon>
        <taxon>Alternaria sect. Ulocladioides</taxon>
    </lineage>
</organism>
<dbReference type="GeneID" id="67021729"/>